<organism evidence="2 3">
    <name type="scientific">Clitoria ternatea</name>
    <name type="common">Butterfly pea</name>
    <dbReference type="NCBI Taxonomy" id="43366"/>
    <lineage>
        <taxon>Eukaryota</taxon>
        <taxon>Viridiplantae</taxon>
        <taxon>Streptophyta</taxon>
        <taxon>Embryophyta</taxon>
        <taxon>Tracheophyta</taxon>
        <taxon>Spermatophyta</taxon>
        <taxon>Magnoliopsida</taxon>
        <taxon>eudicotyledons</taxon>
        <taxon>Gunneridae</taxon>
        <taxon>Pentapetalae</taxon>
        <taxon>rosids</taxon>
        <taxon>fabids</taxon>
        <taxon>Fabales</taxon>
        <taxon>Fabaceae</taxon>
        <taxon>Papilionoideae</taxon>
        <taxon>50 kb inversion clade</taxon>
        <taxon>NPAAA clade</taxon>
        <taxon>indigoferoid/millettioid clade</taxon>
        <taxon>Phaseoleae</taxon>
        <taxon>Clitoria</taxon>
    </lineage>
</organism>
<evidence type="ECO:0000313" key="2">
    <source>
        <dbReference type="EMBL" id="KAK7301135.1"/>
    </source>
</evidence>
<protein>
    <submittedName>
        <fullName evidence="2">Uncharacterized protein</fullName>
    </submittedName>
</protein>
<gene>
    <name evidence="2" type="ORF">RJT34_11996</name>
</gene>
<dbReference type="Proteomes" id="UP001359559">
    <property type="component" value="Unassembled WGS sequence"/>
</dbReference>
<keyword evidence="3" id="KW-1185">Reference proteome</keyword>
<feature type="region of interest" description="Disordered" evidence="1">
    <location>
        <begin position="49"/>
        <end position="73"/>
    </location>
</feature>
<dbReference type="AlphaFoldDB" id="A0AAN9JKZ5"/>
<sequence>MYITSFLRIDSHEISTIDLIDVDLMKKFYEDEPPQTFQSVRLYDIPQPQNVELRKEHDSDDANSPPPEDHNQRLVRHRFGVESKGSADAVAQELAQACLERELQHPSCASRRS</sequence>
<dbReference type="EMBL" id="JAYKXN010000003">
    <property type="protein sequence ID" value="KAK7301135.1"/>
    <property type="molecule type" value="Genomic_DNA"/>
</dbReference>
<name>A0AAN9JKZ5_CLITE</name>
<comment type="caution">
    <text evidence="2">The sequence shown here is derived from an EMBL/GenBank/DDBJ whole genome shotgun (WGS) entry which is preliminary data.</text>
</comment>
<accession>A0AAN9JKZ5</accession>
<evidence type="ECO:0000313" key="3">
    <source>
        <dbReference type="Proteomes" id="UP001359559"/>
    </source>
</evidence>
<reference evidence="2 3" key="1">
    <citation type="submission" date="2024-01" db="EMBL/GenBank/DDBJ databases">
        <title>The genomes of 5 underutilized Papilionoideae crops provide insights into root nodulation and disease resistance.</title>
        <authorList>
            <person name="Yuan L."/>
        </authorList>
    </citation>
    <scope>NUCLEOTIDE SEQUENCE [LARGE SCALE GENOMIC DNA]</scope>
    <source>
        <strain evidence="2">LY-2023</strain>
        <tissue evidence="2">Leaf</tissue>
    </source>
</reference>
<evidence type="ECO:0000256" key="1">
    <source>
        <dbReference type="SAM" id="MobiDB-lite"/>
    </source>
</evidence>
<proteinExistence type="predicted"/>